<evidence type="ECO:0000256" key="1">
    <source>
        <dbReference type="SAM" id="MobiDB-lite"/>
    </source>
</evidence>
<feature type="compositionally biased region" description="Basic and acidic residues" evidence="1">
    <location>
        <begin position="138"/>
        <end position="153"/>
    </location>
</feature>
<dbReference type="Proteomes" id="UP000001876">
    <property type="component" value="Unassembled WGS sequence"/>
</dbReference>
<feature type="region of interest" description="Disordered" evidence="1">
    <location>
        <begin position="1"/>
        <end position="38"/>
    </location>
</feature>
<feature type="region of interest" description="Disordered" evidence="1">
    <location>
        <begin position="134"/>
        <end position="179"/>
    </location>
</feature>
<gene>
    <name evidence="2" type="ORF">MICPUCDRAFT_54352</name>
</gene>
<protein>
    <submittedName>
        <fullName evidence="2">Predicted protein</fullName>
    </submittedName>
</protein>
<feature type="compositionally biased region" description="Basic and acidic residues" evidence="1">
    <location>
        <begin position="90"/>
        <end position="104"/>
    </location>
</feature>
<dbReference type="EMBL" id="GG663751">
    <property type="protein sequence ID" value="EEH51292.1"/>
    <property type="molecule type" value="Genomic_DNA"/>
</dbReference>
<evidence type="ECO:0000313" key="3">
    <source>
        <dbReference type="Proteomes" id="UP000001876"/>
    </source>
</evidence>
<feature type="region of interest" description="Disordered" evidence="1">
    <location>
        <begin position="80"/>
        <end position="104"/>
    </location>
</feature>
<sequence>MRKEPLLTQLASSPRALKRTCSISQSPEQTASPARRASSLVPSRVASVAANLTLHNATHALRSLFFLSASAGRRSLLRRAAGNRRSVSRRPTDRPNVDDVDDVRRTPPRHAVRFAPRPPRASVAVPFRPVGSRAALRTNERTDDGDAAREEMRTLFPQSIDAETNKATSTPEDKLASFN</sequence>
<feature type="compositionally biased region" description="Polar residues" evidence="1">
    <location>
        <begin position="161"/>
        <end position="170"/>
    </location>
</feature>
<dbReference type="RefSeq" id="XP_003064387.1">
    <property type="nucleotide sequence ID" value="XM_003064341.1"/>
</dbReference>
<accession>C1N938</accession>
<feature type="compositionally biased region" description="Polar residues" evidence="1">
    <location>
        <begin position="21"/>
        <end position="32"/>
    </location>
</feature>
<dbReference type="KEGG" id="mpp:MICPUCDRAFT_54352"/>
<reference evidence="2 3" key="1">
    <citation type="journal article" date="2009" name="Science">
        <title>Green evolution and dynamic adaptations revealed by genomes of the marine picoeukaryotes Micromonas.</title>
        <authorList>
            <person name="Worden A.Z."/>
            <person name="Lee J.H."/>
            <person name="Mock T."/>
            <person name="Rouze P."/>
            <person name="Simmons M.P."/>
            <person name="Aerts A.L."/>
            <person name="Allen A.E."/>
            <person name="Cuvelier M.L."/>
            <person name="Derelle E."/>
            <person name="Everett M.V."/>
            <person name="Foulon E."/>
            <person name="Grimwood J."/>
            <person name="Gundlach H."/>
            <person name="Henrissat B."/>
            <person name="Napoli C."/>
            <person name="McDonald S.M."/>
            <person name="Parker M.S."/>
            <person name="Rombauts S."/>
            <person name="Salamov A."/>
            <person name="Von Dassow P."/>
            <person name="Badger J.H."/>
            <person name="Coutinho P.M."/>
            <person name="Demir E."/>
            <person name="Dubchak I."/>
            <person name="Gentemann C."/>
            <person name="Eikrem W."/>
            <person name="Gready J.E."/>
            <person name="John U."/>
            <person name="Lanier W."/>
            <person name="Lindquist E.A."/>
            <person name="Lucas S."/>
            <person name="Mayer K.F."/>
            <person name="Moreau H."/>
            <person name="Not F."/>
            <person name="Otillar R."/>
            <person name="Panaud O."/>
            <person name="Pangilinan J."/>
            <person name="Paulsen I."/>
            <person name="Piegu B."/>
            <person name="Poliakov A."/>
            <person name="Robbens S."/>
            <person name="Schmutz J."/>
            <person name="Toulza E."/>
            <person name="Wyss T."/>
            <person name="Zelensky A."/>
            <person name="Zhou K."/>
            <person name="Armbrust E.V."/>
            <person name="Bhattacharya D."/>
            <person name="Goodenough U.W."/>
            <person name="Van de Peer Y."/>
            <person name="Grigoriev I.V."/>
        </authorList>
    </citation>
    <scope>NUCLEOTIDE SEQUENCE [LARGE SCALE GENOMIC DNA]</scope>
    <source>
        <strain evidence="2 3">CCMP1545</strain>
    </source>
</reference>
<dbReference type="GeneID" id="9689828"/>
<evidence type="ECO:0000313" key="2">
    <source>
        <dbReference type="EMBL" id="EEH51292.1"/>
    </source>
</evidence>
<dbReference type="AlphaFoldDB" id="C1N938"/>
<name>C1N938_MICPC</name>
<proteinExistence type="predicted"/>
<keyword evidence="3" id="KW-1185">Reference proteome</keyword>
<organism evidence="3">
    <name type="scientific">Micromonas pusilla (strain CCMP1545)</name>
    <name type="common">Picoplanktonic green alga</name>
    <dbReference type="NCBI Taxonomy" id="564608"/>
    <lineage>
        <taxon>Eukaryota</taxon>
        <taxon>Viridiplantae</taxon>
        <taxon>Chlorophyta</taxon>
        <taxon>Mamiellophyceae</taxon>
        <taxon>Mamiellales</taxon>
        <taxon>Mamiellaceae</taxon>
        <taxon>Micromonas</taxon>
    </lineage>
</organism>